<dbReference type="EMBL" id="CM044705">
    <property type="protein sequence ID" value="KAI5663678.1"/>
    <property type="molecule type" value="Genomic_DNA"/>
</dbReference>
<reference evidence="2" key="1">
    <citation type="journal article" date="2023" name="Nat. Plants">
        <title>Single-cell RNA sequencing provides a high-resolution roadmap for understanding the multicellular compartmentation of specialized metabolism.</title>
        <authorList>
            <person name="Sun S."/>
            <person name="Shen X."/>
            <person name="Li Y."/>
            <person name="Li Y."/>
            <person name="Wang S."/>
            <person name="Li R."/>
            <person name="Zhang H."/>
            <person name="Shen G."/>
            <person name="Guo B."/>
            <person name="Wei J."/>
            <person name="Xu J."/>
            <person name="St-Pierre B."/>
            <person name="Chen S."/>
            <person name="Sun C."/>
        </authorList>
    </citation>
    <scope>NUCLEOTIDE SEQUENCE [LARGE SCALE GENOMIC DNA]</scope>
</reference>
<organism evidence="1 2">
    <name type="scientific">Catharanthus roseus</name>
    <name type="common">Madagascar periwinkle</name>
    <name type="synonym">Vinca rosea</name>
    <dbReference type="NCBI Taxonomy" id="4058"/>
    <lineage>
        <taxon>Eukaryota</taxon>
        <taxon>Viridiplantae</taxon>
        <taxon>Streptophyta</taxon>
        <taxon>Embryophyta</taxon>
        <taxon>Tracheophyta</taxon>
        <taxon>Spermatophyta</taxon>
        <taxon>Magnoliopsida</taxon>
        <taxon>eudicotyledons</taxon>
        <taxon>Gunneridae</taxon>
        <taxon>Pentapetalae</taxon>
        <taxon>asterids</taxon>
        <taxon>lamiids</taxon>
        <taxon>Gentianales</taxon>
        <taxon>Apocynaceae</taxon>
        <taxon>Rauvolfioideae</taxon>
        <taxon>Vinceae</taxon>
        <taxon>Catharanthinae</taxon>
        <taxon>Catharanthus</taxon>
    </lineage>
</organism>
<sequence>MEEVPAHVHPGPIVPDVLTRQHEHRSGLIWSGDHETCFTDLQCRHFGRNLFQSYSTAPRRGSLSHTTDLGVVTYPVLRPQLMTDIQDDPLAPLGAICMNNDNEMRYLWTIAPNLAMDGIHILVEFIQIQQQTISTTHTLVQTINMTEYEIAITHMISNEPSMLYMIVTDDDAKIDHLDEENVPSSQSELDNNAEEEDLQTPVILVTENTVTQWESSQWYSSARYNYIQSGAFLDMGSGSPIDDLVEFGTLRLFDWNDSMTDIQLSMRFVDKVQAISAV</sequence>
<name>A0ACC0AUS0_CATRO</name>
<evidence type="ECO:0000313" key="1">
    <source>
        <dbReference type="EMBL" id="KAI5663678.1"/>
    </source>
</evidence>
<proteinExistence type="predicted"/>
<accession>A0ACC0AUS0</accession>
<protein>
    <submittedName>
        <fullName evidence="1">Uncharacterized protein</fullName>
    </submittedName>
</protein>
<keyword evidence="2" id="KW-1185">Reference proteome</keyword>
<dbReference type="Proteomes" id="UP001060085">
    <property type="component" value="Linkage Group LG05"/>
</dbReference>
<comment type="caution">
    <text evidence="1">The sequence shown here is derived from an EMBL/GenBank/DDBJ whole genome shotgun (WGS) entry which is preliminary data.</text>
</comment>
<gene>
    <name evidence="1" type="ORF">M9H77_23001</name>
</gene>
<evidence type="ECO:0000313" key="2">
    <source>
        <dbReference type="Proteomes" id="UP001060085"/>
    </source>
</evidence>